<dbReference type="AlphaFoldDB" id="A0A915MIM2"/>
<evidence type="ECO:0000313" key="2">
    <source>
        <dbReference type="WBParaSite" id="scaffold4070_cov206.g7591"/>
    </source>
</evidence>
<evidence type="ECO:0000313" key="1">
    <source>
        <dbReference type="Proteomes" id="UP000887561"/>
    </source>
</evidence>
<dbReference type="Proteomes" id="UP000887561">
    <property type="component" value="Unplaced"/>
</dbReference>
<protein>
    <submittedName>
        <fullName evidence="2">Uncharacterized protein</fullName>
    </submittedName>
</protein>
<reference evidence="2" key="1">
    <citation type="submission" date="2022-11" db="UniProtKB">
        <authorList>
            <consortium name="WormBaseParasite"/>
        </authorList>
    </citation>
    <scope>IDENTIFICATION</scope>
</reference>
<dbReference type="Gene3D" id="3.40.50.12350">
    <property type="match status" value="1"/>
</dbReference>
<dbReference type="WBParaSite" id="scaffold4070_cov206.g7591">
    <property type="protein sequence ID" value="scaffold4070_cov206.g7591"/>
    <property type="gene ID" value="scaffold4070_cov206.g7591"/>
</dbReference>
<name>A0A915MIM2_MELJA</name>
<sequence length="292" mass="33135">MSDLLDVNSFVKVMGNIRRDPNATSASKDSALELAERFGNSMLDKKQNVFVWDLDSLVYFLIEDQKATLKNLLDSCLNELVTNGNGFIYGNLNLPNIDIQTEGELPGSSSTIFFGDDLKKKAFYVRNVYENNKDGDNRKEFLTQCNVYKQPSALEELFFLSETNKLFLDCLESINNSTDCINIILSFNKGVVEAMGVLMLCQFSCFVEARNIYYISGDVSKMLLDRFNKENIKFIVTDGVMEKFAKDNKFVQCSVKSREDVQTLRDLLHADPQISISTIDSLPGNIFRIKDF</sequence>
<organism evidence="1 2">
    <name type="scientific">Meloidogyne javanica</name>
    <name type="common">Root-knot nematode worm</name>
    <dbReference type="NCBI Taxonomy" id="6303"/>
    <lineage>
        <taxon>Eukaryota</taxon>
        <taxon>Metazoa</taxon>
        <taxon>Ecdysozoa</taxon>
        <taxon>Nematoda</taxon>
        <taxon>Chromadorea</taxon>
        <taxon>Rhabditida</taxon>
        <taxon>Tylenchina</taxon>
        <taxon>Tylenchomorpha</taxon>
        <taxon>Tylenchoidea</taxon>
        <taxon>Meloidogynidae</taxon>
        <taxon>Meloidogyninae</taxon>
        <taxon>Meloidogyne</taxon>
        <taxon>Meloidogyne incognita group</taxon>
    </lineage>
</organism>
<accession>A0A915MIM2</accession>
<keyword evidence="1" id="KW-1185">Reference proteome</keyword>
<proteinExistence type="predicted"/>
<dbReference type="InterPro" id="IPR038102">
    <property type="entry name" value="EYA_dom_sf"/>
</dbReference>